<dbReference type="InterPro" id="IPR011029">
    <property type="entry name" value="DEATH-like_dom_sf"/>
</dbReference>
<sequence>MSYASDKLYNGYLRRKMPTIVSKVKVREIIVHLPCLTAHDRAKRENYGNFDSMVLLLDCLKRRENWPEQFIQALEECEHSSVAAEIRAEYDALRGVDNSGSSPSATVTRAHVHPAPAASPVQESVTGSGDVATNAVVVQPTERAEASPNSAPQASPPLKAPVQPQDPNSTVQQPNNTDTFSPSDVVSPPETPHTHREITAHQEPEENSESDIQAITGVTSETNTTSDPDPSKTTSVADVQAPQIQANSDVTDGSSFLTLTPEKPPVQDTTPPVVLPVVVEPEESTEPSTNVQTEAAASNSLPDDCATEHNTSYLSKPEVLISVQLQNHDSPSISAQTPSEEPYSGDSRRLELSTSISGSHAVSLTHVPVCSTVSFATVNTVSELTCQENSTGHDLEEPEENHYESPPDSLETEEVLVNVLQTSEEPSILNMDLPTQIINGKAAEAMAPSSPSSNTTSSSCSTADGAFGSKTVCGDISPPMRSGVVDNKPELQTVIQSEEDKRIRKFSTHTKYIVTAAGVGAIAVLMAWKFRN</sequence>
<dbReference type="GO" id="GO:0045087">
    <property type="term" value="P:innate immune response"/>
    <property type="evidence" value="ECO:0007669"/>
    <property type="project" value="UniProtKB-KW"/>
</dbReference>
<evidence type="ECO:0000256" key="6">
    <source>
        <dbReference type="SAM" id="MobiDB-lite"/>
    </source>
</evidence>
<feature type="compositionally biased region" description="Basic and acidic residues" evidence="6">
    <location>
        <begin position="391"/>
        <end position="405"/>
    </location>
</feature>
<keyword evidence="9" id="KW-1185">Reference proteome</keyword>
<dbReference type="Pfam" id="PF16739">
    <property type="entry name" value="CARD_2"/>
    <property type="match status" value="1"/>
</dbReference>
<feature type="region of interest" description="Disordered" evidence="6">
    <location>
        <begin position="141"/>
        <end position="309"/>
    </location>
</feature>
<dbReference type="Gene3D" id="1.10.533.10">
    <property type="entry name" value="Death Domain, Fas"/>
    <property type="match status" value="1"/>
</dbReference>
<dbReference type="GeneTree" id="ENSGT01030000234772"/>
<feature type="compositionally biased region" description="Polar residues" evidence="6">
    <location>
        <begin position="242"/>
        <end position="258"/>
    </location>
</feature>
<keyword evidence="1" id="KW-1017">Isopeptide bond</keyword>
<feature type="domain" description="Caspase recruitment" evidence="7">
    <location>
        <begin position="6"/>
        <end position="89"/>
    </location>
</feature>
<reference evidence="8" key="3">
    <citation type="submission" date="2025-09" db="UniProtKB">
        <authorList>
            <consortium name="Ensembl"/>
        </authorList>
    </citation>
    <scope>IDENTIFICATION</scope>
</reference>
<dbReference type="GO" id="GO:0005737">
    <property type="term" value="C:cytoplasm"/>
    <property type="evidence" value="ECO:0007669"/>
    <property type="project" value="UniProtKB-ARBA"/>
</dbReference>
<feature type="compositionally biased region" description="Low complexity" evidence="6">
    <location>
        <begin position="222"/>
        <end position="235"/>
    </location>
</feature>
<feature type="compositionally biased region" description="Polar residues" evidence="6">
    <location>
        <begin position="330"/>
        <end position="339"/>
    </location>
</feature>
<name>A0A3P8W014_CYNSE</name>
<proteinExistence type="predicted"/>
<protein>
    <submittedName>
        <fullName evidence="8">Pollen-specific leucine-rich repeat extensin-like protein 1</fullName>
    </submittedName>
</protein>
<keyword evidence="4" id="KW-0832">Ubl conjugation</keyword>
<dbReference type="Proteomes" id="UP000265120">
    <property type="component" value="Chromosome 1"/>
</dbReference>
<evidence type="ECO:0000313" key="8">
    <source>
        <dbReference type="Ensembl" id="ENSCSEP00000019919.1"/>
    </source>
</evidence>
<feature type="region of interest" description="Disordered" evidence="6">
    <location>
        <begin position="330"/>
        <end position="352"/>
    </location>
</feature>
<feature type="compositionally biased region" description="Polar residues" evidence="6">
    <location>
        <begin position="292"/>
        <end position="301"/>
    </location>
</feature>
<reference evidence="8 9" key="1">
    <citation type="journal article" date="2014" name="Nat. Genet.">
        <title>Whole-genome sequence of a flatfish provides insights into ZW sex chromosome evolution and adaptation to a benthic lifestyle.</title>
        <authorList>
            <person name="Chen S."/>
            <person name="Zhang G."/>
            <person name="Shao C."/>
            <person name="Huang Q."/>
            <person name="Liu G."/>
            <person name="Zhang P."/>
            <person name="Song W."/>
            <person name="An N."/>
            <person name="Chalopin D."/>
            <person name="Volff J.N."/>
            <person name="Hong Y."/>
            <person name="Li Q."/>
            <person name="Sha Z."/>
            <person name="Zhou H."/>
            <person name="Xie M."/>
            <person name="Yu Q."/>
            <person name="Liu Y."/>
            <person name="Xiang H."/>
            <person name="Wang N."/>
            <person name="Wu K."/>
            <person name="Yang C."/>
            <person name="Zhou Q."/>
            <person name="Liao X."/>
            <person name="Yang L."/>
            <person name="Hu Q."/>
            <person name="Zhang J."/>
            <person name="Meng L."/>
            <person name="Jin L."/>
            <person name="Tian Y."/>
            <person name="Lian J."/>
            <person name="Yang J."/>
            <person name="Miao G."/>
            <person name="Liu S."/>
            <person name="Liang Z."/>
            <person name="Yan F."/>
            <person name="Li Y."/>
            <person name="Sun B."/>
            <person name="Zhang H."/>
            <person name="Zhang J."/>
            <person name="Zhu Y."/>
            <person name="Du M."/>
            <person name="Zhao Y."/>
            <person name="Schartl M."/>
            <person name="Tang Q."/>
            <person name="Wang J."/>
        </authorList>
    </citation>
    <scope>NUCLEOTIDE SEQUENCE</scope>
</reference>
<keyword evidence="2" id="KW-0597">Phosphoprotein</keyword>
<feature type="region of interest" description="Disordered" evidence="6">
    <location>
        <begin position="387"/>
        <end position="409"/>
    </location>
</feature>
<accession>A0A3P8W014</accession>
<evidence type="ECO:0000256" key="3">
    <source>
        <dbReference type="ARBA" id="ARBA00022588"/>
    </source>
</evidence>
<reference evidence="8" key="2">
    <citation type="submission" date="2025-08" db="UniProtKB">
        <authorList>
            <consortium name="Ensembl"/>
        </authorList>
    </citation>
    <scope>IDENTIFICATION</scope>
</reference>
<feature type="compositionally biased region" description="Polar residues" evidence="6">
    <location>
        <begin position="98"/>
        <end position="107"/>
    </location>
</feature>
<evidence type="ECO:0000256" key="4">
    <source>
        <dbReference type="ARBA" id="ARBA00022843"/>
    </source>
</evidence>
<dbReference type="Ensembl" id="ENSCSET00000020164.1">
    <property type="protein sequence ID" value="ENSCSEP00000019919.1"/>
    <property type="gene ID" value="ENSCSEG00000012659.1"/>
</dbReference>
<organism evidence="8 9">
    <name type="scientific">Cynoglossus semilaevis</name>
    <name type="common">Tongue sole</name>
    <dbReference type="NCBI Taxonomy" id="244447"/>
    <lineage>
        <taxon>Eukaryota</taxon>
        <taxon>Metazoa</taxon>
        <taxon>Chordata</taxon>
        <taxon>Craniata</taxon>
        <taxon>Vertebrata</taxon>
        <taxon>Euteleostomi</taxon>
        <taxon>Actinopterygii</taxon>
        <taxon>Neopterygii</taxon>
        <taxon>Teleostei</taxon>
        <taxon>Neoteleostei</taxon>
        <taxon>Acanthomorphata</taxon>
        <taxon>Carangaria</taxon>
        <taxon>Pleuronectiformes</taxon>
        <taxon>Pleuronectoidei</taxon>
        <taxon>Cynoglossidae</taxon>
        <taxon>Cynoglossinae</taxon>
        <taxon>Cynoglossus</taxon>
    </lineage>
</organism>
<dbReference type="AlphaFoldDB" id="A0A3P8W014"/>
<evidence type="ECO:0000256" key="1">
    <source>
        <dbReference type="ARBA" id="ARBA00022499"/>
    </source>
</evidence>
<evidence type="ECO:0000313" key="9">
    <source>
        <dbReference type="Proteomes" id="UP000265120"/>
    </source>
</evidence>
<evidence type="ECO:0000256" key="2">
    <source>
        <dbReference type="ARBA" id="ARBA00022553"/>
    </source>
</evidence>
<feature type="region of interest" description="Disordered" evidence="6">
    <location>
        <begin position="97"/>
        <end position="129"/>
    </location>
</feature>
<keyword evidence="5" id="KW-0391">Immunity</keyword>
<feature type="compositionally biased region" description="Low complexity" evidence="6">
    <location>
        <begin position="266"/>
        <end position="279"/>
    </location>
</feature>
<feature type="compositionally biased region" description="Polar residues" evidence="6">
    <location>
        <begin position="165"/>
        <end position="184"/>
    </location>
</feature>
<feature type="compositionally biased region" description="Basic and acidic residues" evidence="6">
    <location>
        <begin position="192"/>
        <end position="204"/>
    </location>
</feature>
<evidence type="ECO:0000256" key="5">
    <source>
        <dbReference type="ARBA" id="ARBA00022859"/>
    </source>
</evidence>
<dbReference type="InterPro" id="IPR031964">
    <property type="entry name" value="CARD_dom"/>
</dbReference>
<feature type="compositionally biased region" description="Polar residues" evidence="6">
    <location>
        <begin position="210"/>
        <end position="221"/>
    </location>
</feature>
<evidence type="ECO:0000259" key="7">
    <source>
        <dbReference type="Pfam" id="PF16739"/>
    </source>
</evidence>
<keyword evidence="3" id="KW-0399">Innate immunity</keyword>